<comment type="similarity">
    <text evidence="1 2">Belongs to the anti-sigma-factor antagonist family.</text>
</comment>
<keyword evidence="5" id="KW-1185">Reference proteome</keyword>
<dbReference type="Proteomes" id="UP000635606">
    <property type="component" value="Unassembled WGS sequence"/>
</dbReference>
<dbReference type="CDD" id="cd07043">
    <property type="entry name" value="STAS_anti-anti-sigma_factors"/>
    <property type="match status" value="1"/>
</dbReference>
<dbReference type="InterPro" id="IPR003658">
    <property type="entry name" value="Anti-sigma_ant"/>
</dbReference>
<evidence type="ECO:0000313" key="4">
    <source>
        <dbReference type="EMBL" id="GIJ74257.1"/>
    </source>
</evidence>
<reference evidence="4" key="1">
    <citation type="submission" date="2021-01" db="EMBL/GenBank/DDBJ databases">
        <title>Whole genome shotgun sequence of Virgisporangium ochraceum NBRC 16418.</title>
        <authorList>
            <person name="Komaki H."/>
            <person name="Tamura T."/>
        </authorList>
    </citation>
    <scope>NUCLEOTIDE SEQUENCE</scope>
    <source>
        <strain evidence="4">NBRC 16418</strain>
    </source>
</reference>
<sequence length="104" mass="11285">MTVDPGTQLTVQPVGDDVVRVSGELDIRTCERLERMAGALVDNGHRVVLDLGELTFCDSTGLAVLVRLHKRAEAAGGTLVLRSPVPRVHNLLTLTGLTRLFRVE</sequence>
<dbReference type="InterPro" id="IPR058548">
    <property type="entry name" value="MlaB-like_STAS"/>
</dbReference>
<dbReference type="Gene3D" id="3.30.750.24">
    <property type="entry name" value="STAS domain"/>
    <property type="match status" value="1"/>
</dbReference>
<dbReference type="PROSITE" id="PS50801">
    <property type="entry name" value="STAS"/>
    <property type="match status" value="1"/>
</dbReference>
<protein>
    <recommendedName>
        <fullName evidence="2">Anti-sigma factor antagonist</fullName>
    </recommendedName>
</protein>
<evidence type="ECO:0000259" key="3">
    <source>
        <dbReference type="PROSITE" id="PS50801"/>
    </source>
</evidence>
<gene>
    <name evidence="4" type="primary">rsbV_5</name>
    <name evidence="4" type="ORF">Voc01_091740</name>
</gene>
<evidence type="ECO:0000256" key="2">
    <source>
        <dbReference type="RuleBase" id="RU003749"/>
    </source>
</evidence>
<dbReference type="NCBIfam" id="TIGR00377">
    <property type="entry name" value="ant_ant_sig"/>
    <property type="match status" value="1"/>
</dbReference>
<dbReference type="PANTHER" id="PTHR33495:SF2">
    <property type="entry name" value="ANTI-SIGMA FACTOR ANTAGONIST TM_1081-RELATED"/>
    <property type="match status" value="1"/>
</dbReference>
<name>A0A8J4A493_9ACTN</name>
<dbReference type="InterPro" id="IPR036513">
    <property type="entry name" value="STAS_dom_sf"/>
</dbReference>
<comment type="caution">
    <text evidence="4">The sequence shown here is derived from an EMBL/GenBank/DDBJ whole genome shotgun (WGS) entry which is preliminary data.</text>
</comment>
<organism evidence="4 5">
    <name type="scientific">Virgisporangium ochraceum</name>
    <dbReference type="NCBI Taxonomy" id="65505"/>
    <lineage>
        <taxon>Bacteria</taxon>
        <taxon>Bacillati</taxon>
        <taxon>Actinomycetota</taxon>
        <taxon>Actinomycetes</taxon>
        <taxon>Micromonosporales</taxon>
        <taxon>Micromonosporaceae</taxon>
        <taxon>Virgisporangium</taxon>
    </lineage>
</organism>
<evidence type="ECO:0000256" key="1">
    <source>
        <dbReference type="ARBA" id="ARBA00009013"/>
    </source>
</evidence>
<dbReference type="GO" id="GO:0043856">
    <property type="term" value="F:anti-sigma factor antagonist activity"/>
    <property type="evidence" value="ECO:0007669"/>
    <property type="project" value="InterPro"/>
</dbReference>
<dbReference type="SUPFAM" id="SSF52091">
    <property type="entry name" value="SpoIIaa-like"/>
    <property type="match status" value="1"/>
</dbReference>
<dbReference type="EMBL" id="BOPH01000132">
    <property type="protein sequence ID" value="GIJ74257.1"/>
    <property type="molecule type" value="Genomic_DNA"/>
</dbReference>
<dbReference type="InterPro" id="IPR002645">
    <property type="entry name" value="STAS_dom"/>
</dbReference>
<dbReference type="AlphaFoldDB" id="A0A8J4A493"/>
<dbReference type="PANTHER" id="PTHR33495">
    <property type="entry name" value="ANTI-SIGMA FACTOR ANTAGONIST TM_1081-RELATED-RELATED"/>
    <property type="match status" value="1"/>
</dbReference>
<dbReference type="Pfam" id="PF13466">
    <property type="entry name" value="STAS_2"/>
    <property type="match status" value="1"/>
</dbReference>
<evidence type="ECO:0000313" key="5">
    <source>
        <dbReference type="Proteomes" id="UP000635606"/>
    </source>
</evidence>
<accession>A0A8J4A493</accession>
<proteinExistence type="inferred from homology"/>
<feature type="domain" description="STAS" evidence="3">
    <location>
        <begin position="18"/>
        <end position="104"/>
    </location>
</feature>
<dbReference type="RefSeq" id="WP_239160964.1">
    <property type="nucleotide sequence ID" value="NZ_BOPH01000132.1"/>
</dbReference>